<evidence type="ECO:0000313" key="4">
    <source>
        <dbReference type="EMBL" id="MBJ8350281.1"/>
    </source>
</evidence>
<keyword evidence="4" id="KW-0255">Endonuclease</keyword>
<keyword evidence="5" id="KW-1185">Reference proteome</keyword>
<keyword evidence="4" id="KW-0378">Hydrolase</keyword>
<sequence length="361" mass="41251">MKKKLFKKLIFSAVILLTSYSSIALPVNNQHYVLDSNIVKADQYHETVKGTLEFKKEFQLSLGKLDDKGRATSAHIQLRDQDEPTKKRKKKLEYNPAGWHNYKFYFGNGEKKAWLMNRGHLIGYQFSGLNDEAKNLVPMTAWVNSGNYKGTDKNNQDSMLFYEKRLDSWLATHPNYWLDYKVTPIYQGDELIPRQIELQYVGIDKDGKLLEINIGGKSTKDNYGISKVVLENTSPNATIDYVTGTAQNTVLSAKEQKVAAQKAEEERRLAEEAQRLEQERIAAEEAQRLEQERIAAEQAQRAEQERIAAEEAQRAEQERIAAEEAQRAAQSGYHKDDRGRWHRPNGQYASKAEIAAAGLPW</sequence>
<dbReference type="EMBL" id="JAENBP010000009">
    <property type="protein sequence ID" value="MBJ8350281.1"/>
    <property type="molecule type" value="Genomic_DNA"/>
</dbReference>
<dbReference type="InterPro" id="IPR001604">
    <property type="entry name" value="Endo_G_ENPP1-like_dom"/>
</dbReference>
<dbReference type="SMART" id="SM00892">
    <property type="entry name" value="Endonuclease_NS"/>
    <property type="match status" value="1"/>
</dbReference>
<accession>A0A934UDX9</accession>
<organism evidence="4 5">
    <name type="scientific">Streptococcus zalophi</name>
    <dbReference type="NCBI Taxonomy" id="640031"/>
    <lineage>
        <taxon>Bacteria</taxon>
        <taxon>Bacillati</taxon>
        <taxon>Bacillota</taxon>
        <taxon>Bacilli</taxon>
        <taxon>Lactobacillales</taxon>
        <taxon>Streptococcaceae</taxon>
        <taxon>Streptococcus</taxon>
    </lineage>
</organism>
<dbReference type="Proteomes" id="UP000644875">
    <property type="component" value="Unassembled WGS sequence"/>
</dbReference>
<feature type="compositionally biased region" description="Basic and acidic residues" evidence="1">
    <location>
        <begin position="300"/>
        <end position="326"/>
    </location>
</feature>
<keyword evidence="4" id="KW-0540">Nuclease</keyword>
<feature type="region of interest" description="Disordered" evidence="1">
    <location>
        <begin position="300"/>
        <end position="361"/>
    </location>
</feature>
<gene>
    <name evidence="4" type="ORF">JHK64_06530</name>
</gene>
<dbReference type="InterPro" id="IPR044927">
    <property type="entry name" value="Endonuclea_NS_2"/>
</dbReference>
<dbReference type="AlphaFoldDB" id="A0A934UDX9"/>
<feature type="chain" id="PRO_5036703690" evidence="2">
    <location>
        <begin position="25"/>
        <end position="361"/>
    </location>
</feature>
<evidence type="ECO:0000256" key="2">
    <source>
        <dbReference type="SAM" id="SignalP"/>
    </source>
</evidence>
<feature type="domain" description="DNA/RNA non-specific endonuclease/pyrophosphatase/phosphodiesterase" evidence="3">
    <location>
        <begin position="54"/>
        <end position="248"/>
    </location>
</feature>
<evidence type="ECO:0000313" key="5">
    <source>
        <dbReference type="Proteomes" id="UP000644875"/>
    </source>
</evidence>
<dbReference type="Gene3D" id="3.40.570.10">
    <property type="entry name" value="Extracellular Endonuclease, subunit A"/>
    <property type="match status" value="1"/>
</dbReference>
<dbReference type="GO" id="GO:0003676">
    <property type="term" value="F:nucleic acid binding"/>
    <property type="evidence" value="ECO:0007669"/>
    <property type="project" value="InterPro"/>
</dbReference>
<keyword evidence="2" id="KW-0732">Signal</keyword>
<dbReference type="GO" id="GO:0016787">
    <property type="term" value="F:hydrolase activity"/>
    <property type="evidence" value="ECO:0007669"/>
    <property type="project" value="InterPro"/>
</dbReference>
<name>A0A934UDX9_9STRE</name>
<dbReference type="InterPro" id="IPR044929">
    <property type="entry name" value="DNA/RNA_non-sp_Endonuclease_sf"/>
</dbReference>
<protein>
    <submittedName>
        <fullName evidence="4">DNA/RNA non-specific endonuclease</fullName>
    </submittedName>
</protein>
<reference evidence="4 5" key="1">
    <citation type="journal article" date="2021" name="Int. J. Syst. Evol. Microbiol.">
        <title>Streptococcus vicugnae sp. nov., isolated from faeces of alpacas (Vicugna pacos) and cattle (Bos taurus), Streptococcus zalophi sp. nov., and Streptococcus pacificus sp. nov., isolated from respiratory tract of California sea lions (Zalophus californianus).</title>
        <authorList>
            <person name="Volokhov D.V."/>
            <person name="Zagorodnyaya T.A."/>
            <person name="Shen Z."/>
            <person name="Blom J."/>
            <person name="Furtak V.A."/>
            <person name="Eisenberg T."/>
            <person name="Fan P."/>
            <person name="Jeong K.C."/>
            <person name="Gao Y."/>
            <person name="Zhang S."/>
            <person name="Amselle M."/>
        </authorList>
    </citation>
    <scope>NUCLEOTIDE SEQUENCE [LARGE SCALE GENOMIC DNA]</scope>
    <source>
        <strain evidence="5">CSL7508-lung</strain>
    </source>
</reference>
<dbReference type="GO" id="GO:0004519">
    <property type="term" value="F:endonuclease activity"/>
    <property type="evidence" value="ECO:0007669"/>
    <property type="project" value="UniProtKB-KW"/>
</dbReference>
<comment type="caution">
    <text evidence="4">The sequence shown here is derived from an EMBL/GenBank/DDBJ whole genome shotgun (WGS) entry which is preliminary data.</text>
</comment>
<dbReference type="RefSeq" id="WP_199568232.1">
    <property type="nucleotide sequence ID" value="NZ_JAENBP010000009.1"/>
</dbReference>
<dbReference type="Pfam" id="PF13930">
    <property type="entry name" value="Endonuclea_NS_2"/>
    <property type="match status" value="1"/>
</dbReference>
<evidence type="ECO:0000256" key="1">
    <source>
        <dbReference type="SAM" id="MobiDB-lite"/>
    </source>
</evidence>
<evidence type="ECO:0000259" key="3">
    <source>
        <dbReference type="SMART" id="SM00892"/>
    </source>
</evidence>
<feature type="signal peptide" evidence="2">
    <location>
        <begin position="1"/>
        <end position="24"/>
    </location>
</feature>
<dbReference type="GO" id="GO:0046872">
    <property type="term" value="F:metal ion binding"/>
    <property type="evidence" value="ECO:0007669"/>
    <property type="project" value="InterPro"/>
</dbReference>
<proteinExistence type="predicted"/>